<evidence type="ECO:0000313" key="2">
    <source>
        <dbReference type="EMBL" id="KAG8430451.1"/>
    </source>
</evidence>
<organism evidence="2 3">
    <name type="scientific">Hymenochirus boettgeri</name>
    <name type="common">Congo dwarf clawed frog</name>
    <dbReference type="NCBI Taxonomy" id="247094"/>
    <lineage>
        <taxon>Eukaryota</taxon>
        <taxon>Metazoa</taxon>
        <taxon>Chordata</taxon>
        <taxon>Craniata</taxon>
        <taxon>Vertebrata</taxon>
        <taxon>Euteleostomi</taxon>
        <taxon>Amphibia</taxon>
        <taxon>Batrachia</taxon>
        <taxon>Anura</taxon>
        <taxon>Pipoidea</taxon>
        <taxon>Pipidae</taxon>
        <taxon>Pipinae</taxon>
        <taxon>Hymenochirus</taxon>
    </lineage>
</organism>
<evidence type="ECO:0000259" key="1">
    <source>
        <dbReference type="Pfam" id="PF04902"/>
    </source>
</evidence>
<protein>
    <recommendedName>
        <fullName evidence="1">Nab1 C-terminal domain-containing protein</fullName>
    </recommendedName>
</protein>
<dbReference type="AlphaFoldDB" id="A0A8T2IIR5"/>
<reference evidence="2" key="1">
    <citation type="thesis" date="2020" institute="ProQuest LLC" country="789 East Eisenhower Parkway, Ann Arbor, MI, USA">
        <title>Comparative Genomics and Chromosome Evolution.</title>
        <authorList>
            <person name="Mudd A.B."/>
        </authorList>
    </citation>
    <scope>NUCLEOTIDE SEQUENCE</scope>
    <source>
        <strain evidence="2">Female2</strain>
        <tissue evidence="2">Blood</tissue>
    </source>
</reference>
<feature type="domain" description="Nab1 C-terminal" evidence="1">
    <location>
        <begin position="2"/>
        <end position="155"/>
    </location>
</feature>
<accession>A0A8T2IIR5</accession>
<keyword evidence="3" id="KW-1185">Reference proteome</keyword>
<dbReference type="GO" id="GO:0003712">
    <property type="term" value="F:transcription coregulator activity"/>
    <property type="evidence" value="ECO:0007669"/>
    <property type="project" value="InterPro"/>
</dbReference>
<dbReference type="EMBL" id="JAACNH010000953">
    <property type="protein sequence ID" value="KAG8430451.1"/>
    <property type="molecule type" value="Genomic_DNA"/>
</dbReference>
<gene>
    <name evidence="2" type="ORF">GDO86_020580</name>
</gene>
<dbReference type="Proteomes" id="UP000812440">
    <property type="component" value="Unassembled WGS sequence"/>
</dbReference>
<dbReference type="OrthoDB" id="10028556at2759"/>
<evidence type="ECO:0000313" key="3">
    <source>
        <dbReference type="Proteomes" id="UP000812440"/>
    </source>
</evidence>
<dbReference type="GO" id="GO:0006355">
    <property type="term" value="P:regulation of DNA-templated transcription"/>
    <property type="evidence" value="ECO:0007669"/>
    <property type="project" value="InterPro"/>
</dbReference>
<dbReference type="InterPro" id="IPR006986">
    <property type="entry name" value="Nab1_C"/>
</dbReference>
<dbReference type="GO" id="GO:0005634">
    <property type="term" value="C:nucleus"/>
    <property type="evidence" value="ECO:0007669"/>
    <property type="project" value="InterPro"/>
</dbReference>
<sequence length="156" mass="17735">MESLKEQLVLAKTKGEESAAYNLQVQLEKVVSKQMEILHNSGYERLPYAEKCQSTGHYIQNSKENSTMALDCSDSQVERPLNLRMSNYQSRQLQQVMSDGEQHLGHQICNELSRLYTSSETNSECSNTVGILKDYSQAALNSTEKKIIKLEPEETR</sequence>
<comment type="caution">
    <text evidence="2">The sequence shown here is derived from an EMBL/GenBank/DDBJ whole genome shotgun (WGS) entry which is preliminary data.</text>
</comment>
<proteinExistence type="predicted"/>
<name>A0A8T2IIR5_9PIPI</name>
<dbReference type="Pfam" id="PF04902">
    <property type="entry name" value="Nab1"/>
    <property type="match status" value="1"/>
</dbReference>